<proteinExistence type="predicted"/>
<feature type="signal peptide" evidence="2">
    <location>
        <begin position="1"/>
        <end position="18"/>
    </location>
</feature>
<sequence length="634" mass="70420">MKVFKSIAVFLSATLTLASSYMLMGGTLDTFLDDLLADGAISESQYSVITGVYLKHADLHFNQHQVVDNIFIPLRDELRSFIDGEVRVQRLSKNTATYLLNLFNFKAAPEDGPEGGPGLLSRSPSYSSNGIVTKGGHINVKDKQSGAGDFINNGIWGYETDGREYALQCSSDGFRIIDVTNTRPFIVQFIRMGGGRIWRDVETHFDPVKKTTYAYVGAQGQGGKLWVVNLSELSGPTAHGPNSKPIPLKHIKLLGYENFSHTLSVSYGLLFLNSGGSGGCQIFDLTKNPWVPRWVSSTGGNQKDCHDSFSRMVDGRLLLFSADGYTSRVRIYDITDVRSRVSPLLRGETERSDGTYAHSVALTDDSKYMYTFDEFDNYDIAIYDISVISKPTLIKTFQWKGEESEGSSIIHNGFVRGNFLFTAYYQAGFRVFDISNPIEPVEVGNYETHRDPEGSGVLKKDVNEGYQGAWNVFIGLSSGKILVSDMDSGTFVLTLPSLEAPSGLKGSLSPCGQSSRYTKTIPTLKWDKPSEAATNYVISRSNATQEGPYFIIAEEISSAEGTYRDDLAELVPNTYYYTVTAKNSEAEFDASKVVKITKITSECKITRRKKRKRKRRRRRQRLPPSSRTGTPELP</sequence>
<dbReference type="NCBIfam" id="TIGR04312">
    <property type="entry name" value="choice_anch_B"/>
    <property type="match status" value="1"/>
</dbReference>
<evidence type="ECO:0000313" key="3">
    <source>
        <dbReference type="EMBL" id="CAD9818985.1"/>
    </source>
</evidence>
<evidence type="ECO:0008006" key="4">
    <source>
        <dbReference type="Google" id="ProtNLM"/>
    </source>
</evidence>
<dbReference type="Pfam" id="PF08309">
    <property type="entry name" value="LVIVD"/>
    <property type="match status" value="1"/>
</dbReference>
<organism evidence="3">
    <name type="scientific">Attheya septentrionalis</name>
    <dbReference type="NCBI Taxonomy" id="420275"/>
    <lineage>
        <taxon>Eukaryota</taxon>
        <taxon>Sar</taxon>
        <taxon>Stramenopiles</taxon>
        <taxon>Ochrophyta</taxon>
        <taxon>Bacillariophyta</taxon>
        <taxon>Coscinodiscophyceae</taxon>
        <taxon>Chaetocerotophycidae</taxon>
        <taxon>Chaetocerotales</taxon>
        <taxon>Attheyaceae</taxon>
        <taxon>Attheya</taxon>
    </lineage>
</organism>
<gene>
    <name evidence="3" type="ORF">ASEP1449_LOCUS10817</name>
</gene>
<dbReference type="Gene3D" id="2.60.40.10">
    <property type="entry name" value="Immunoglobulins"/>
    <property type="match status" value="1"/>
</dbReference>
<feature type="compositionally biased region" description="Basic residues" evidence="1">
    <location>
        <begin position="606"/>
        <end position="621"/>
    </location>
</feature>
<dbReference type="SUPFAM" id="SSF101908">
    <property type="entry name" value="Putative isomerase YbhE"/>
    <property type="match status" value="1"/>
</dbReference>
<keyword evidence="2" id="KW-0732">Signal</keyword>
<evidence type="ECO:0000256" key="1">
    <source>
        <dbReference type="SAM" id="MobiDB-lite"/>
    </source>
</evidence>
<accession>A0A7S2UGY0</accession>
<reference evidence="3" key="1">
    <citation type="submission" date="2021-01" db="EMBL/GenBank/DDBJ databases">
        <authorList>
            <person name="Corre E."/>
            <person name="Pelletier E."/>
            <person name="Niang G."/>
            <person name="Scheremetjew M."/>
            <person name="Finn R."/>
            <person name="Kale V."/>
            <person name="Holt S."/>
            <person name="Cochrane G."/>
            <person name="Meng A."/>
            <person name="Brown T."/>
            <person name="Cohen L."/>
        </authorList>
    </citation>
    <scope>NUCLEOTIDE SEQUENCE</scope>
    <source>
        <strain evidence="3">CCMP2084</strain>
    </source>
</reference>
<feature type="region of interest" description="Disordered" evidence="1">
    <location>
        <begin position="605"/>
        <end position="634"/>
    </location>
</feature>
<feature type="chain" id="PRO_5031478429" description="Fibronectin type-III domain-containing protein" evidence="2">
    <location>
        <begin position="19"/>
        <end position="634"/>
    </location>
</feature>
<dbReference type="InterPro" id="IPR013211">
    <property type="entry name" value="LVIVD"/>
</dbReference>
<protein>
    <recommendedName>
        <fullName evidence="4">Fibronectin type-III domain-containing protein</fullName>
    </recommendedName>
</protein>
<dbReference type="EMBL" id="HBHQ01016197">
    <property type="protein sequence ID" value="CAD9818985.1"/>
    <property type="molecule type" value="Transcribed_RNA"/>
</dbReference>
<name>A0A7S2UGY0_9STRA</name>
<dbReference type="InterPro" id="IPR013783">
    <property type="entry name" value="Ig-like_fold"/>
</dbReference>
<feature type="compositionally biased region" description="Polar residues" evidence="1">
    <location>
        <begin position="623"/>
        <end position="634"/>
    </location>
</feature>
<dbReference type="AlphaFoldDB" id="A0A7S2UGY0"/>
<dbReference type="InterPro" id="IPR027589">
    <property type="entry name" value="Choice_anch_B"/>
</dbReference>
<evidence type="ECO:0000256" key="2">
    <source>
        <dbReference type="SAM" id="SignalP"/>
    </source>
</evidence>